<accession>A0A7Z7BJA5</accession>
<dbReference type="Proteomes" id="UP000198900">
    <property type="component" value="Unassembled WGS sequence"/>
</dbReference>
<dbReference type="RefSeq" id="WP_091790060.1">
    <property type="nucleotide sequence ID" value="NZ_FNDI01000045.1"/>
</dbReference>
<proteinExistence type="predicted"/>
<reference evidence="2" key="1">
    <citation type="submission" date="2016-10" db="EMBL/GenBank/DDBJ databases">
        <authorList>
            <person name="Varghese N."/>
            <person name="Submissions S."/>
        </authorList>
    </citation>
    <scope>NUCLEOTIDE SEQUENCE [LARGE SCALE GENOMIC DNA]</scope>
    <source>
        <strain evidence="2">YR281</strain>
    </source>
</reference>
<comment type="caution">
    <text evidence="2">The sequence shown here is derived from an EMBL/GenBank/DDBJ whole genome shotgun (WGS) entry which is preliminary data.</text>
</comment>
<gene>
    <name evidence="2" type="ORF">SAMN04487926_1459</name>
</gene>
<name>A0A7Z7BJA5_9BURK</name>
<sequence>MYCESNADEVSRIETDDRGGGAPPTGNVVVRNERTGGFGTAIDQAKAAGLLLALEQCHFHRLRCSVCLTALPRHVSEQIADLLRDEYRPKGVVVERISVRSTRTTTCAEVLFQFRAYARAYTAIHRRAIVVVEGAQDIRGIKRAMLELRAFDAGLASLVILGTNNVGTSSPKMPMTTADAALAFRCAWNELRLRNAAYTVIEDSLTRELDEFTNVTLSLRWGHCLERDEVRVARDIFDSVLGKLRPEAALNAIRNAANGSIEAMAALAYRLELELRTRATDRPLDMRPFLARAARYGKLMNAAGAAGYDRPLRHARMSRSIDPHWTNFFETIRRC</sequence>
<organism evidence="2 3">
    <name type="scientific">Paraburkholderia steynii</name>
    <dbReference type="NCBI Taxonomy" id="1245441"/>
    <lineage>
        <taxon>Bacteria</taxon>
        <taxon>Pseudomonadati</taxon>
        <taxon>Pseudomonadota</taxon>
        <taxon>Betaproteobacteria</taxon>
        <taxon>Burkholderiales</taxon>
        <taxon>Burkholderiaceae</taxon>
        <taxon>Paraburkholderia</taxon>
    </lineage>
</organism>
<dbReference type="EMBL" id="FNDI01000045">
    <property type="protein sequence ID" value="SDJ36014.1"/>
    <property type="molecule type" value="Genomic_DNA"/>
</dbReference>
<evidence type="ECO:0000313" key="3">
    <source>
        <dbReference type="Proteomes" id="UP000198900"/>
    </source>
</evidence>
<protein>
    <submittedName>
        <fullName evidence="2">Uncharacterized protein</fullName>
    </submittedName>
</protein>
<feature type="region of interest" description="Disordered" evidence="1">
    <location>
        <begin position="1"/>
        <end position="25"/>
    </location>
</feature>
<feature type="compositionally biased region" description="Basic and acidic residues" evidence="1">
    <location>
        <begin position="9"/>
        <end position="19"/>
    </location>
</feature>
<dbReference type="AlphaFoldDB" id="A0A7Z7BJA5"/>
<evidence type="ECO:0000313" key="2">
    <source>
        <dbReference type="EMBL" id="SDJ36014.1"/>
    </source>
</evidence>
<evidence type="ECO:0000256" key="1">
    <source>
        <dbReference type="SAM" id="MobiDB-lite"/>
    </source>
</evidence>
<keyword evidence="3" id="KW-1185">Reference proteome</keyword>